<feature type="region of interest" description="Disordered" evidence="2">
    <location>
        <begin position="66"/>
        <end position="86"/>
    </location>
</feature>
<dbReference type="InterPro" id="IPR001387">
    <property type="entry name" value="Cro/C1-type_HTH"/>
</dbReference>
<evidence type="ECO:0000256" key="2">
    <source>
        <dbReference type="SAM" id="MobiDB-lite"/>
    </source>
</evidence>
<proteinExistence type="predicted"/>
<accession>A0ABQ1J668</accession>
<dbReference type="RefSeq" id="WP_188582507.1">
    <property type="nucleotide sequence ID" value="NZ_BMDZ01000095.1"/>
</dbReference>
<dbReference type="SUPFAM" id="SSF47413">
    <property type="entry name" value="lambda repressor-like DNA-binding domains"/>
    <property type="match status" value="1"/>
</dbReference>
<dbReference type="PROSITE" id="PS50943">
    <property type="entry name" value="HTH_CROC1"/>
    <property type="match status" value="1"/>
</dbReference>
<dbReference type="SMART" id="SM00530">
    <property type="entry name" value="HTH_XRE"/>
    <property type="match status" value="1"/>
</dbReference>
<dbReference type="Proteomes" id="UP000603352">
    <property type="component" value="Unassembled WGS sequence"/>
</dbReference>
<keyword evidence="5" id="KW-1185">Reference proteome</keyword>
<evidence type="ECO:0000256" key="1">
    <source>
        <dbReference type="ARBA" id="ARBA00023125"/>
    </source>
</evidence>
<reference evidence="5" key="1">
    <citation type="journal article" date="2019" name="Int. J. Syst. Evol. Microbiol.">
        <title>The Global Catalogue of Microorganisms (GCM) 10K type strain sequencing project: providing services to taxonomists for standard genome sequencing and annotation.</title>
        <authorList>
            <consortium name="The Broad Institute Genomics Platform"/>
            <consortium name="The Broad Institute Genome Sequencing Center for Infectious Disease"/>
            <person name="Wu L."/>
            <person name="Ma J."/>
        </authorList>
    </citation>
    <scope>NUCLEOTIDE SEQUENCE [LARGE SCALE GENOMIC DNA]</scope>
    <source>
        <strain evidence="5">CGMCC 1.10188</strain>
    </source>
</reference>
<dbReference type="Pfam" id="PF01381">
    <property type="entry name" value="HTH_3"/>
    <property type="match status" value="1"/>
</dbReference>
<sequence length="86" mass="9663">MTAAERVARNIRRYRVRQGLSQEALAVDAAIDRTYVSRLERQAENPTVAVLDRLARALGCDIRDLFDDPGPDDVPTLPNGRKKTTR</sequence>
<dbReference type="PANTHER" id="PTHR46797">
    <property type="entry name" value="HTH-TYPE TRANSCRIPTIONAL REGULATOR"/>
    <property type="match status" value="1"/>
</dbReference>
<evidence type="ECO:0000259" key="3">
    <source>
        <dbReference type="PROSITE" id="PS50943"/>
    </source>
</evidence>
<dbReference type="Gene3D" id="1.10.260.40">
    <property type="entry name" value="lambda repressor-like DNA-binding domains"/>
    <property type="match status" value="1"/>
</dbReference>
<keyword evidence="1" id="KW-0238">DNA-binding</keyword>
<dbReference type="InterPro" id="IPR050807">
    <property type="entry name" value="TransReg_Diox_bact_type"/>
</dbReference>
<dbReference type="EMBL" id="BMDZ01000095">
    <property type="protein sequence ID" value="GGB60580.1"/>
    <property type="molecule type" value="Genomic_DNA"/>
</dbReference>
<comment type="caution">
    <text evidence="4">The sequence shown here is derived from an EMBL/GenBank/DDBJ whole genome shotgun (WGS) entry which is preliminary data.</text>
</comment>
<gene>
    <name evidence="4" type="ORF">GCM10011505_46620</name>
</gene>
<evidence type="ECO:0000313" key="5">
    <source>
        <dbReference type="Proteomes" id="UP000603352"/>
    </source>
</evidence>
<dbReference type="PANTHER" id="PTHR46797:SF1">
    <property type="entry name" value="METHYLPHOSPHONATE SYNTHASE"/>
    <property type="match status" value="1"/>
</dbReference>
<dbReference type="InterPro" id="IPR010982">
    <property type="entry name" value="Lambda_DNA-bd_dom_sf"/>
</dbReference>
<dbReference type="CDD" id="cd00093">
    <property type="entry name" value="HTH_XRE"/>
    <property type="match status" value="1"/>
</dbReference>
<evidence type="ECO:0000313" key="4">
    <source>
        <dbReference type="EMBL" id="GGB60580.1"/>
    </source>
</evidence>
<organism evidence="4 5">
    <name type="scientific">Tistrella bauzanensis</name>
    <dbReference type="NCBI Taxonomy" id="657419"/>
    <lineage>
        <taxon>Bacteria</taxon>
        <taxon>Pseudomonadati</taxon>
        <taxon>Pseudomonadota</taxon>
        <taxon>Alphaproteobacteria</taxon>
        <taxon>Geminicoccales</taxon>
        <taxon>Geminicoccaceae</taxon>
        <taxon>Tistrella</taxon>
    </lineage>
</organism>
<feature type="domain" description="HTH cro/C1-type" evidence="3">
    <location>
        <begin position="11"/>
        <end position="65"/>
    </location>
</feature>
<protein>
    <recommendedName>
        <fullName evidence="3">HTH cro/C1-type domain-containing protein</fullName>
    </recommendedName>
</protein>
<name>A0ABQ1J668_9PROT</name>